<dbReference type="AlphaFoldDB" id="A0A934SAV4"/>
<keyword evidence="1" id="KW-0969">Cilium</keyword>
<keyword evidence="1" id="KW-0282">Flagellum</keyword>
<protein>
    <submittedName>
        <fullName evidence="1">Flagellar biosynthesis regulator FlaF</fullName>
    </submittedName>
</protein>
<evidence type="ECO:0000313" key="1">
    <source>
        <dbReference type="EMBL" id="MBK4214343.1"/>
    </source>
</evidence>
<accession>A0A934SAV4</accession>
<dbReference type="GO" id="GO:0044781">
    <property type="term" value="P:bacterial-type flagellum organization"/>
    <property type="evidence" value="ECO:0007669"/>
    <property type="project" value="InterPro"/>
</dbReference>
<reference evidence="1" key="1">
    <citation type="submission" date="2021-01" db="EMBL/GenBank/DDBJ databases">
        <title>Paracoccus amoyensis sp. nov., isolated from the surface seawater along the coast of Xiamen Island, China.</title>
        <authorList>
            <person name="Lyu L."/>
        </authorList>
    </citation>
    <scope>NUCLEOTIDE SEQUENCE</scope>
    <source>
        <strain evidence="1">MJ17</strain>
    </source>
</reference>
<dbReference type="InterPro" id="IPR010845">
    <property type="entry name" value="FlaF"/>
</dbReference>
<keyword evidence="1" id="KW-0966">Cell projection</keyword>
<gene>
    <name evidence="1" type="primary">flaF</name>
    <name evidence="1" type="ORF">JJJ17_00240</name>
</gene>
<dbReference type="NCBIfam" id="NF009435">
    <property type="entry name" value="PRK12794.1"/>
    <property type="match status" value="1"/>
</dbReference>
<dbReference type="Proteomes" id="UP000640485">
    <property type="component" value="Unassembled WGS sequence"/>
</dbReference>
<keyword evidence="2" id="KW-1185">Reference proteome</keyword>
<organism evidence="1 2">
    <name type="scientific">Paracoccus caeni</name>
    <dbReference type="NCBI Taxonomy" id="657651"/>
    <lineage>
        <taxon>Bacteria</taxon>
        <taxon>Pseudomonadati</taxon>
        <taxon>Pseudomonadota</taxon>
        <taxon>Alphaproteobacteria</taxon>
        <taxon>Rhodobacterales</taxon>
        <taxon>Paracoccaceae</taxon>
        <taxon>Paracoccus</taxon>
    </lineage>
</organism>
<proteinExistence type="predicted"/>
<evidence type="ECO:0000313" key="2">
    <source>
        <dbReference type="Proteomes" id="UP000640485"/>
    </source>
</evidence>
<name>A0A934SAV4_9RHOB</name>
<dbReference type="Pfam" id="PF07309">
    <property type="entry name" value="FlaF"/>
    <property type="match status" value="1"/>
</dbReference>
<dbReference type="EMBL" id="JAEPRQ010000001">
    <property type="protein sequence ID" value="MBK4214343.1"/>
    <property type="molecule type" value="Genomic_DNA"/>
</dbReference>
<sequence>MNAVTPLSQNGYGTPAVRTARDSEYDVFSRITRMLRQADTTDDRRAMIDAVHKNNQLWTILATDLAETGNLLPDDVKAGLISLAAFSLRHGHAVLAGRAEISALIDVNVAVMKGLRGEVAV</sequence>
<comment type="caution">
    <text evidence="1">The sequence shown here is derived from an EMBL/GenBank/DDBJ whole genome shotgun (WGS) entry which is preliminary data.</text>
</comment>